<dbReference type="AlphaFoldDB" id="A0A238ZB49"/>
<dbReference type="OrthoDB" id="9787585at2"/>
<dbReference type="EMBL" id="FZNY01000003">
    <property type="protein sequence ID" value="SNR79944.1"/>
    <property type="molecule type" value="Genomic_DNA"/>
</dbReference>
<dbReference type="Gene3D" id="3.40.50.300">
    <property type="entry name" value="P-loop containing nucleotide triphosphate hydrolases"/>
    <property type="match status" value="2"/>
</dbReference>
<dbReference type="InterPro" id="IPR027417">
    <property type="entry name" value="P-loop_NTPase"/>
</dbReference>
<dbReference type="GO" id="GO:0043138">
    <property type="term" value="F:3'-5' DNA helicase activity"/>
    <property type="evidence" value="ECO:0007669"/>
    <property type="project" value="TreeGrafter"/>
</dbReference>
<evidence type="ECO:0000256" key="1">
    <source>
        <dbReference type="ARBA" id="ARBA00034923"/>
    </source>
</evidence>
<keyword evidence="4" id="KW-0378">Hydrolase</keyword>
<dbReference type="InterPro" id="IPR027785">
    <property type="entry name" value="UvrD-like_helicase_C"/>
</dbReference>
<evidence type="ECO:0000313" key="5">
    <source>
        <dbReference type="Proteomes" id="UP000198379"/>
    </source>
</evidence>
<dbReference type="GO" id="GO:0003677">
    <property type="term" value="F:DNA binding"/>
    <property type="evidence" value="ECO:0007669"/>
    <property type="project" value="InterPro"/>
</dbReference>
<dbReference type="PANTHER" id="PTHR11070:SF2">
    <property type="entry name" value="ATP-DEPENDENT DNA HELICASE SRS2"/>
    <property type="match status" value="1"/>
</dbReference>
<dbReference type="RefSeq" id="WP_089371385.1">
    <property type="nucleotide sequence ID" value="NZ_BMEP01000001.1"/>
</dbReference>
<dbReference type="Pfam" id="PF13245">
    <property type="entry name" value="AAA_19"/>
    <property type="match status" value="1"/>
</dbReference>
<gene>
    <name evidence="4" type="ORF">SAMN06265376_10347</name>
</gene>
<protein>
    <recommendedName>
        <fullName evidence="1">DNA 3'-5' helicase II</fullName>
    </recommendedName>
</protein>
<dbReference type="SUPFAM" id="SSF52540">
    <property type="entry name" value="P-loop containing nucleoside triphosphate hydrolases"/>
    <property type="match status" value="1"/>
</dbReference>
<keyword evidence="5" id="KW-1185">Reference proteome</keyword>
<accession>A0A238ZB49</accession>
<name>A0A238ZB49_9FLAO</name>
<dbReference type="GO" id="GO:0000725">
    <property type="term" value="P:recombinational repair"/>
    <property type="evidence" value="ECO:0007669"/>
    <property type="project" value="TreeGrafter"/>
</dbReference>
<keyword evidence="4" id="KW-0547">Nucleotide-binding</keyword>
<keyword evidence="4" id="KW-0067">ATP-binding</keyword>
<sequence>MATLIPSYEKVLTMKVKPEEGELYLLKFLDKELDSSFEIYFNPYMNGDRPDIVIMRKGYGVMIIEVKDYNLDLYELDDRKNFVVKSNKAKTYKSPISQVLKYKDNLYELHIDKLLEKKIKDIRNFNIVTSAVYFHKANSEKIKELMINPFEENFNYQKFLKYNIDLIGRDNLNELDFNKILKKRYLKSDRTSFLFTDDIYESFKRFLKPPIHIKEQGKEIKYSKKQMEIIYDSTRKEQRIKGVVGSGKTTILAARAVQAHKRTNGNVLILTFNITLRNYIKDKISDVREEFPWENFVILNYHLFINSQLNNLGIPVEVPKDFNELSDVDKDAFFENKYYSNKKLFLERKDDIKTYDVILIDEIQDYKRAWMEIVKECFLSENGEYVLFGDVKQNIYNNTTDGKDVSTNVRGVTELKNCFRSDFKIKDLAIHYQRDIFKDKYEIDNFNAKQNNLEFDFGRNQQGTLNYIHLTNTDNVTSLYTIIHANAINKDIPPNDITILGHSISLLKKFDAYYRYSSNEKTNTMFETFEMVYRMGLNYIKKNNQPTWLKDGILLIKRQNDYKADNAFNQLSVLFTIYDLYKEYGDKFKDKLDYYSTKFKTTTKDYLAFREKYESEINDFIKDFGPKRQTSNLKMIRNNKKIHFYMNSGTVKISTVHSFKGWESETLFLILEKKYSQMQMTFDEILYTGITRSRANLIIINFGNEEYHSKLKNLIDKVK</sequence>
<dbReference type="Pfam" id="PF08378">
    <property type="entry name" value="NERD"/>
    <property type="match status" value="1"/>
</dbReference>
<organism evidence="4 5">
    <name type="scientific">Dokdonia pacifica</name>
    <dbReference type="NCBI Taxonomy" id="1627892"/>
    <lineage>
        <taxon>Bacteria</taxon>
        <taxon>Pseudomonadati</taxon>
        <taxon>Bacteroidota</taxon>
        <taxon>Flavobacteriia</taxon>
        <taxon>Flavobacteriales</taxon>
        <taxon>Flavobacteriaceae</taxon>
        <taxon>Dokdonia</taxon>
    </lineage>
</organism>
<evidence type="ECO:0000259" key="3">
    <source>
        <dbReference type="Pfam" id="PF13538"/>
    </source>
</evidence>
<keyword evidence="4" id="KW-0347">Helicase</keyword>
<feature type="domain" description="NERD" evidence="2">
    <location>
        <begin position="19"/>
        <end position="133"/>
    </location>
</feature>
<dbReference type="PANTHER" id="PTHR11070">
    <property type="entry name" value="UVRD / RECB / PCRA DNA HELICASE FAMILY MEMBER"/>
    <property type="match status" value="1"/>
</dbReference>
<reference evidence="4 5" key="1">
    <citation type="submission" date="2017-06" db="EMBL/GenBank/DDBJ databases">
        <authorList>
            <person name="Kim H.J."/>
            <person name="Triplett B.A."/>
        </authorList>
    </citation>
    <scope>NUCLEOTIDE SEQUENCE [LARGE SCALE GENOMIC DNA]</scope>
    <source>
        <strain evidence="4 5">DSM 25597</strain>
    </source>
</reference>
<dbReference type="Proteomes" id="UP000198379">
    <property type="component" value="Unassembled WGS sequence"/>
</dbReference>
<evidence type="ECO:0000259" key="2">
    <source>
        <dbReference type="Pfam" id="PF08378"/>
    </source>
</evidence>
<feature type="domain" description="UvrD-like helicase C-terminal" evidence="3">
    <location>
        <begin position="653"/>
        <end position="700"/>
    </location>
</feature>
<proteinExistence type="predicted"/>
<dbReference type="Pfam" id="PF13538">
    <property type="entry name" value="UvrD_C_2"/>
    <property type="match status" value="1"/>
</dbReference>
<dbReference type="InterPro" id="IPR011528">
    <property type="entry name" value="NERD"/>
</dbReference>
<dbReference type="GO" id="GO:0005524">
    <property type="term" value="F:ATP binding"/>
    <property type="evidence" value="ECO:0007669"/>
    <property type="project" value="InterPro"/>
</dbReference>
<dbReference type="InterPro" id="IPR000212">
    <property type="entry name" value="DNA_helicase_UvrD/REP"/>
</dbReference>
<evidence type="ECO:0000313" key="4">
    <source>
        <dbReference type="EMBL" id="SNR79944.1"/>
    </source>
</evidence>